<evidence type="ECO:0000313" key="15">
    <source>
        <dbReference type="EMBL" id="VFR27933.1"/>
    </source>
</evidence>
<dbReference type="PANTHER" id="PTHR32552">
    <property type="entry name" value="FERRICHROME IRON RECEPTOR-RELATED"/>
    <property type="match status" value="1"/>
</dbReference>
<dbReference type="Gene3D" id="2.170.130.10">
    <property type="entry name" value="TonB-dependent receptor, plug domain"/>
    <property type="match status" value="1"/>
</dbReference>
<dbReference type="InterPro" id="IPR039426">
    <property type="entry name" value="TonB-dep_rcpt-like"/>
</dbReference>
<evidence type="ECO:0000259" key="14">
    <source>
        <dbReference type="Pfam" id="PF07715"/>
    </source>
</evidence>
<dbReference type="PANTHER" id="PTHR32552:SF82">
    <property type="entry name" value="FCUA PROTEIN"/>
    <property type="match status" value="1"/>
</dbReference>
<reference evidence="15" key="1">
    <citation type="submission" date="2019-03" db="EMBL/GenBank/DDBJ databases">
        <authorList>
            <person name="Danneels B."/>
        </authorList>
    </citation>
    <scope>NUCLEOTIDE SEQUENCE</scope>
</reference>
<dbReference type="GO" id="GO:0015344">
    <property type="term" value="F:siderophore uptake transmembrane transporter activity"/>
    <property type="evidence" value="ECO:0007669"/>
    <property type="project" value="TreeGrafter"/>
</dbReference>
<evidence type="ECO:0000256" key="2">
    <source>
        <dbReference type="ARBA" id="ARBA00009810"/>
    </source>
</evidence>
<evidence type="ECO:0000256" key="8">
    <source>
        <dbReference type="ARBA" id="ARBA00023065"/>
    </source>
</evidence>
<evidence type="ECO:0000313" key="16">
    <source>
        <dbReference type="EMBL" id="VFR66507.1"/>
    </source>
</evidence>
<organism evidence="15">
    <name type="scientific">plant metagenome</name>
    <dbReference type="NCBI Taxonomy" id="1297885"/>
    <lineage>
        <taxon>unclassified sequences</taxon>
        <taxon>metagenomes</taxon>
        <taxon>organismal metagenomes</taxon>
    </lineage>
</organism>
<comment type="subcellular location">
    <subcellularLocation>
        <location evidence="1">Cell outer membrane</location>
        <topology evidence="1">Multi-pass membrane protein</topology>
    </subcellularLocation>
</comment>
<accession>A0A484PPY5</accession>
<dbReference type="NCBIfam" id="TIGR01783">
    <property type="entry name" value="TonB-siderophor"/>
    <property type="match status" value="1"/>
</dbReference>
<dbReference type="EMBL" id="CAADIA010000005">
    <property type="protein sequence ID" value="VFR27933.1"/>
    <property type="molecule type" value="Genomic_DNA"/>
</dbReference>
<keyword evidence="6" id="KW-0732">Signal</keyword>
<dbReference type="EMBL" id="CAADIF010000007">
    <property type="protein sequence ID" value="VFR66507.1"/>
    <property type="molecule type" value="Genomic_DNA"/>
</dbReference>
<dbReference type="GO" id="GO:0038023">
    <property type="term" value="F:signaling receptor activity"/>
    <property type="evidence" value="ECO:0007669"/>
    <property type="project" value="InterPro"/>
</dbReference>
<comment type="similarity">
    <text evidence="2">Belongs to the TonB-dependent receptor family.</text>
</comment>
<dbReference type="GO" id="GO:0015891">
    <property type="term" value="P:siderophore transport"/>
    <property type="evidence" value="ECO:0007669"/>
    <property type="project" value="InterPro"/>
</dbReference>
<dbReference type="InterPro" id="IPR010917">
    <property type="entry name" value="TonB_rcpt_CS"/>
</dbReference>
<evidence type="ECO:0000256" key="7">
    <source>
        <dbReference type="ARBA" id="ARBA00023004"/>
    </source>
</evidence>
<keyword evidence="11" id="KW-0998">Cell outer membrane</keyword>
<keyword evidence="4" id="KW-0410">Iron transport</keyword>
<proteinExistence type="inferred from homology"/>
<dbReference type="InterPro" id="IPR012910">
    <property type="entry name" value="Plug_dom"/>
</dbReference>
<protein>
    <submittedName>
        <fullName evidence="15">Ferrichrome-iron receptor</fullName>
    </submittedName>
</protein>
<feature type="domain" description="TonB-dependent receptor plug" evidence="14">
    <location>
        <begin position="90"/>
        <end position="187"/>
    </location>
</feature>
<dbReference type="GO" id="GO:0009279">
    <property type="term" value="C:cell outer membrane"/>
    <property type="evidence" value="ECO:0007669"/>
    <property type="project" value="UniProtKB-SubCell"/>
</dbReference>
<keyword evidence="5" id="KW-0812">Transmembrane</keyword>
<dbReference type="InterPro" id="IPR010105">
    <property type="entry name" value="TonB_sidphr_rcpt"/>
</dbReference>
<evidence type="ECO:0000256" key="3">
    <source>
        <dbReference type="ARBA" id="ARBA00022448"/>
    </source>
</evidence>
<dbReference type="CDD" id="cd01347">
    <property type="entry name" value="ligand_gated_channel"/>
    <property type="match status" value="1"/>
</dbReference>
<keyword evidence="10" id="KW-0472">Membrane</keyword>
<evidence type="ECO:0000259" key="13">
    <source>
        <dbReference type="Pfam" id="PF00593"/>
    </source>
</evidence>
<keyword evidence="8" id="KW-0406">Ion transport</keyword>
<name>A0A484PPY5_9ZZZZ</name>
<dbReference type="PROSITE" id="PS52016">
    <property type="entry name" value="TONB_DEPENDENT_REC_3"/>
    <property type="match status" value="1"/>
</dbReference>
<feature type="region of interest" description="Disordered" evidence="12">
    <location>
        <begin position="416"/>
        <end position="448"/>
    </location>
</feature>
<evidence type="ECO:0000256" key="12">
    <source>
        <dbReference type="SAM" id="MobiDB-lite"/>
    </source>
</evidence>
<gene>
    <name evidence="15" type="ORF">ANK1_0299</name>
    <name evidence="16" type="ORF">ANK2_0299</name>
</gene>
<evidence type="ECO:0000256" key="1">
    <source>
        <dbReference type="ARBA" id="ARBA00004571"/>
    </source>
</evidence>
<feature type="domain" description="TonB-dependent receptor-like beta-barrel" evidence="13">
    <location>
        <begin position="282"/>
        <end position="703"/>
    </location>
</feature>
<dbReference type="Pfam" id="PF07715">
    <property type="entry name" value="Plug"/>
    <property type="match status" value="1"/>
</dbReference>
<sequence>MPSRFPTVRPTLLARALRAALATAFVSPALLPLAVQAQTVSAPTPSPDVQTLQSVTVRAEAPISAPTPTTYGGGQVATGGQMGMLGNLDIMEAPFTISSYTSKLVQDQQARTLGDVLKNDSSVQVGNGFGNQAQTFVIRGFALNNDDLSFNGLYGILPRQVLPTQMVERVEVFKGASGFLNGAAPGGSGLGGLINIQPKRATDDPISRVDVDYTSRGQFGGGVDIGRRWGADNQFGVRVNAAHRDGETSVKDADERISMGSVGLDFRGERLRVSVDAGAQRVRYDHPRSAIRLSSTDVPSAPETDVNYGQSWAYSDLESRFLVGRAEFDINNNWMAYAAIGTSTDEEEGLYATPTVGGDGIGTQGYLNSPYRRDSVTGETGLRGRFNTGSVGHRVNLNVSALKQIGRTAYASPAFGTPASPQNIHDPVQFERPAEGPSVGDLNDPPRSERTILRSVTLSDTLSFMDERLLVTIGARHQSIDQRTYGAFGSAYDDSVISPMGGIVFRATDNLSVYANYIQGLARGEVAPNNAANPGELFKPARTKQIEAGVKADFGDYGASFAVFQIQRPDFYQDNNTNIFSDAGRQRNRGVELNVYGEPMTGLRLIGGITLMQAKLRNTNGGLQDGNYARGVPKYQAVLGAEYDLPALHGLTLQGHVSRRGSQYVNPENTLEIPAWTRVDLGARYTTKLQGKEVTWRLGVDNVFDKKYWATVAPVFGQITAGTGRVYKATMSVAF</sequence>
<evidence type="ECO:0000256" key="4">
    <source>
        <dbReference type="ARBA" id="ARBA00022496"/>
    </source>
</evidence>
<evidence type="ECO:0000256" key="6">
    <source>
        <dbReference type="ARBA" id="ARBA00022729"/>
    </source>
</evidence>
<evidence type="ECO:0000256" key="11">
    <source>
        <dbReference type="ARBA" id="ARBA00023237"/>
    </source>
</evidence>
<evidence type="ECO:0000256" key="5">
    <source>
        <dbReference type="ARBA" id="ARBA00022692"/>
    </source>
</evidence>
<dbReference type="InterPro" id="IPR037066">
    <property type="entry name" value="Plug_dom_sf"/>
</dbReference>
<dbReference type="InterPro" id="IPR000531">
    <property type="entry name" value="Beta-barrel_TonB"/>
</dbReference>
<dbReference type="Gene3D" id="2.40.170.20">
    <property type="entry name" value="TonB-dependent receptor, beta-barrel domain"/>
    <property type="match status" value="1"/>
</dbReference>
<dbReference type="AlphaFoldDB" id="A0A484PPY5"/>
<evidence type="ECO:0000256" key="9">
    <source>
        <dbReference type="ARBA" id="ARBA00023077"/>
    </source>
</evidence>
<dbReference type="InterPro" id="IPR036942">
    <property type="entry name" value="Beta-barrel_TonB_sf"/>
</dbReference>
<keyword evidence="15" id="KW-0675">Receptor</keyword>
<keyword evidence="7" id="KW-0408">Iron</keyword>
<keyword evidence="9" id="KW-0798">TonB box</keyword>
<dbReference type="Pfam" id="PF00593">
    <property type="entry name" value="TonB_dep_Rec_b-barrel"/>
    <property type="match status" value="1"/>
</dbReference>
<keyword evidence="3" id="KW-0813">Transport</keyword>
<evidence type="ECO:0000256" key="10">
    <source>
        <dbReference type="ARBA" id="ARBA00023136"/>
    </source>
</evidence>
<dbReference type="PROSITE" id="PS01156">
    <property type="entry name" value="TONB_DEPENDENT_REC_2"/>
    <property type="match status" value="1"/>
</dbReference>
<dbReference type="SUPFAM" id="SSF56935">
    <property type="entry name" value="Porins"/>
    <property type="match status" value="1"/>
</dbReference>